<gene>
    <name evidence="1" type="ORF">SAMN06296065_101191</name>
</gene>
<protein>
    <recommendedName>
        <fullName evidence="3">Secreted protein</fullName>
    </recommendedName>
</protein>
<keyword evidence="2" id="KW-1185">Reference proteome</keyword>
<dbReference type="Proteomes" id="UP001157910">
    <property type="component" value="Unassembled WGS sequence"/>
</dbReference>
<organism evidence="1 2">
    <name type="scientific">Novosphingobium panipatense</name>
    <dbReference type="NCBI Taxonomy" id="428991"/>
    <lineage>
        <taxon>Bacteria</taxon>
        <taxon>Pseudomonadati</taxon>
        <taxon>Pseudomonadota</taxon>
        <taxon>Alphaproteobacteria</taxon>
        <taxon>Sphingomonadales</taxon>
        <taxon>Sphingomonadaceae</taxon>
        <taxon>Novosphingobium</taxon>
    </lineage>
</organism>
<proteinExistence type="predicted"/>
<accession>A0ABY1Q0Z4</accession>
<dbReference type="EMBL" id="FXUI01000001">
    <property type="protein sequence ID" value="SMP51851.1"/>
    <property type="molecule type" value="Genomic_DNA"/>
</dbReference>
<evidence type="ECO:0000313" key="2">
    <source>
        <dbReference type="Proteomes" id="UP001157910"/>
    </source>
</evidence>
<evidence type="ECO:0008006" key="3">
    <source>
        <dbReference type="Google" id="ProtNLM"/>
    </source>
</evidence>
<sequence length="63" mass="7382">MQRRAFCFFQVPAVRTMICMKPFLLGGAVLQWPHVSALYHDLQPLWRHSFVLEGGRLQLPWTV</sequence>
<name>A0ABY1Q0Z4_9SPHN</name>
<comment type="caution">
    <text evidence="1">The sequence shown here is derived from an EMBL/GenBank/DDBJ whole genome shotgun (WGS) entry which is preliminary data.</text>
</comment>
<evidence type="ECO:0000313" key="1">
    <source>
        <dbReference type="EMBL" id="SMP51851.1"/>
    </source>
</evidence>
<reference evidence="1 2" key="1">
    <citation type="submission" date="2017-05" db="EMBL/GenBank/DDBJ databases">
        <authorList>
            <person name="Varghese N."/>
            <person name="Submissions S."/>
        </authorList>
    </citation>
    <scope>NUCLEOTIDE SEQUENCE [LARGE SCALE GENOMIC DNA]</scope>
    <source>
        <strain evidence="1 2">SM16</strain>
    </source>
</reference>